<reference evidence="11 12" key="1">
    <citation type="submission" date="2020-02" db="EMBL/GenBank/DDBJ databases">
        <title>Comparative genomics of sulfur disproportionating microorganisms.</title>
        <authorList>
            <person name="Ward L.M."/>
            <person name="Bertran E."/>
            <person name="Johnston D.T."/>
        </authorList>
    </citation>
    <scope>NUCLEOTIDE SEQUENCE [LARGE SCALE GENOMIC DNA]</scope>
    <source>
        <strain evidence="11 12">DSM 100025</strain>
    </source>
</reference>
<keyword evidence="6" id="KW-0479">Metal-binding</keyword>
<keyword evidence="8" id="KW-0456">Lyase</keyword>
<comment type="pathway">
    <text evidence="2">Purine metabolism; 7-cyano-7-deazaguanine biosynthesis.</text>
</comment>
<evidence type="ECO:0000256" key="2">
    <source>
        <dbReference type="ARBA" id="ARBA00005061"/>
    </source>
</evidence>
<evidence type="ECO:0000256" key="9">
    <source>
        <dbReference type="ARBA" id="ARBA00031449"/>
    </source>
</evidence>
<dbReference type="GO" id="GO:0046872">
    <property type="term" value="F:metal ion binding"/>
    <property type="evidence" value="ECO:0007669"/>
    <property type="project" value="UniProtKB-KW"/>
</dbReference>
<evidence type="ECO:0000256" key="5">
    <source>
        <dbReference type="ARBA" id="ARBA00018141"/>
    </source>
</evidence>
<name>A0A6N9TNB9_DISTH</name>
<sequence>MYTVCVIREFRARHHLSGGDWGGENRPHAHAYRLEVRVSGPELDAHGFLVDVTVVEAALDDLLRRYEGALLNELPEFGGRNPTMERLARAVCRRVAACLPGGPGWRVRARVWESDRAWAEHALGGARSDG</sequence>
<evidence type="ECO:0000256" key="4">
    <source>
        <dbReference type="ARBA" id="ARBA00012982"/>
    </source>
</evidence>
<keyword evidence="7" id="KW-0862">Zinc</keyword>
<evidence type="ECO:0000256" key="3">
    <source>
        <dbReference type="ARBA" id="ARBA00008900"/>
    </source>
</evidence>
<dbReference type="SUPFAM" id="SSF55620">
    <property type="entry name" value="Tetrahydrobiopterin biosynthesis enzymes-like"/>
    <property type="match status" value="1"/>
</dbReference>
<keyword evidence="12" id="KW-1185">Reference proteome</keyword>
<evidence type="ECO:0000256" key="6">
    <source>
        <dbReference type="ARBA" id="ARBA00022723"/>
    </source>
</evidence>
<dbReference type="InterPro" id="IPR038418">
    <property type="entry name" value="6-PTP_synth/QueD_sf"/>
</dbReference>
<comment type="caution">
    <text evidence="11">The sequence shown here is derived from an EMBL/GenBank/DDBJ whole genome shotgun (WGS) entry which is preliminary data.</text>
</comment>
<evidence type="ECO:0000256" key="10">
    <source>
        <dbReference type="ARBA" id="ARBA00048807"/>
    </source>
</evidence>
<dbReference type="PANTHER" id="PTHR12589">
    <property type="entry name" value="PYRUVOYL TETRAHYDROBIOPTERIN SYNTHASE"/>
    <property type="match status" value="1"/>
</dbReference>
<evidence type="ECO:0000256" key="1">
    <source>
        <dbReference type="ARBA" id="ARBA00001947"/>
    </source>
</evidence>
<dbReference type="InterPro" id="IPR007115">
    <property type="entry name" value="6-PTP_synth/QueD"/>
</dbReference>
<dbReference type="RefSeq" id="WP_163298082.1">
    <property type="nucleotide sequence ID" value="NZ_JAAGRR010000025.1"/>
</dbReference>
<accession>A0A6N9TNB9</accession>
<evidence type="ECO:0000256" key="7">
    <source>
        <dbReference type="ARBA" id="ARBA00022833"/>
    </source>
</evidence>
<organism evidence="11 12">
    <name type="scientific">Dissulfurirhabdus thermomarina</name>
    <dbReference type="NCBI Taxonomy" id="1765737"/>
    <lineage>
        <taxon>Bacteria</taxon>
        <taxon>Deltaproteobacteria</taxon>
        <taxon>Dissulfurirhabdaceae</taxon>
        <taxon>Dissulfurirhabdus</taxon>
    </lineage>
</organism>
<dbReference type="EC" id="4.1.2.50" evidence="4"/>
<evidence type="ECO:0000313" key="11">
    <source>
        <dbReference type="EMBL" id="NDY41930.1"/>
    </source>
</evidence>
<dbReference type="Proteomes" id="UP000469346">
    <property type="component" value="Unassembled WGS sequence"/>
</dbReference>
<dbReference type="AlphaFoldDB" id="A0A6N9TNB9"/>
<proteinExistence type="inferred from homology"/>
<dbReference type="UniPathway" id="UPA00391"/>
<dbReference type="GO" id="GO:0070497">
    <property type="term" value="F:6-carboxytetrahydropterin synthase activity"/>
    <property type="evidence" value="ECO:0007669"/>
    <property type="project" value="UniProtKB-EC"/>
</dbReference>
<evidence type="ECO:0000313" key="12">
    <source>
        <dbReference type="Proteomes" id="UP000469346"/>
    </source>
</evidence>
<gene>
    <name evidence="11" type="ORF">G3N55_03585</name>
</gene>
<dbReference type="PANTHER" id="PTHR12589:SF7">
    <property type="entry name" value="6-PYRUVOYL TETRAHYDROBIOPTERIN SYNTHASE"/>
    <property type="match status" value="1"/>
</dbReference>
<evidence type="ECO:0000256" key="8">
    <source>
        <dbReference type="ARBA" id="ARBA00023239"/>
    </source>
</evidence>
<dbReference type="EMBL" id="JAAGRR010000025">
    <property type="protein sequence ID" value="NDY41930.1"/>
    <property type="molecule type" value="Genomic_DNA"/>
</dbReference>
<protein>
    <recommendedName>
        <fullName evidence="5">6-carboxy-5,6,7,8-tetrahydropterin synthase</fullName>
        <ecNumber evidence="4">4.1.2.50</ecNumber>
    </recommendedName>
    <alternativeName>
        <fullName evidence="9">Queuosine biosynthesis protein QueD</fullName>
    </alternativeName>
</protein>
<comment type="cofactor">
    <cofactor evidence="1">
        <name>Zn(2+)</name>
        <dbReference type="ChEBI" id="CHEBI:29105"/>
    </cofactor>
</comment>
<comment type="similarity">
    <text evidence="3">Belongs to the PTPS family. QueD subfamily.</text>
</comment>
<dbReference type="Pfam" id="PF01242">
    <property type="entry name" value="PTPS"/>
    <property type="match status" value="1"/>
</dbReference>
<dbReference type="Gene3D" id="3.30.479.10">
    <property type="entry name" value="6-pyruvoyl tetrahydropterin synthase/QueD"/>
    <property type="match status" value="1"/>
</dbReference>
<comment type="catalytic activity">
    <reaction evidence="10">
        <text>7,8-dihydroneopterin 3'-triphosphate + H2O = 6-carboxy-5,6,7,8-tetrahydropterin + triphosphate + acetaldehyde + 2 H(+)</text>
        <dbReference type="Rhea" id="RHEA:27966"/>
        <dbReference type="ChEBI" id="CHEBI:15343"/>
        <dbReference type="ChEBI" id="CHEBI:15377"/>
        <dbReference type="ChEBI" id="CHEBI:15378"/>
        <dbReference type="ChEBI" id="CHEBI:18036"/>
        <dbReference type="ChEBI" id="CHEBI:58462"/>
        <dbReference type="ChEBI" id="CHEBI:61032"/>
        <dbReference type="EC" id="4.1.2.50"/>
    </reaction>
</comment>